<evidence type="ECO:0000313" key="3">
    <source>
        <dbReference type="EMBL" id="EIM64453.1"/>
    </source>
</evidence>
<evidence type="ECO:0000313" key="4">
    <source>
        <dbReference type="Proteomes" id="UP000005778"/>
    </source>
</evidence>
<name>I5B4P0_9BACT</name>
<protein>
    <submittedName>
        <fullName evidence="3">Tfp pilus assembly protein PilP</fullName>
    </submittedName>
</protein>
<keyword evidence="2" id="KW-0732">Signal</keyword>
<reference evidence="3 4" key="1">
    <citation type="submission" date="2011-09" db="EMBL/GenBank/DDBJ databases">
        <authorList>
            <consortium name="US DOE Joint Genome Institute (JGI-PGF)"/>
            <person name="Lucas S."/>
            <person name="Han J."/>
            <person name="Lapidus A."/>
            <person name="Cheng J.-F."/>
            <person name="Goodwin L."/>
            <person name="Pitluck S."/>
            <person name="Peters L."/>
            <person name="Land M.L."/>
            <person name="Hauser L."/>
            <person name="Orellana R."/>
            <person name="Lovley D."/>
            <person name="Woyke T.J."/>
        </authorList>
    </citation>
    <scope>NUCLEOTIDE SEQUENCE [LARGE SCALE GENOMIC DNA]</scope>
    <source>
        <strain evidence="3 4">2ac9</strain>
    </source>
</reference>
<dbReference type="OrthoDB" id="9788988at2"/>
<feature type="region of interest" description="Disordered" evidence="1">
    <location>
        <begin position="27"/>
        <end position="63"/>
    </location>
</feature>
<feature type="signal peptide" evidence="2">
    <location>
        <begin position="1"/>
        <end position="22"/>
    </location>
</feature>
<evidence type="ECO:0000256" key="1">
    <source>
        <dbReference type="SAM" id="MobiDB-lite"/>
    </source>
</evidence>
<dbReference type="AlphaFoldDB" id="I5B4P0"/>
<keyword evidence="4" id="KW-1185">Reference proteome</keyword>
<proteinExistence type="predicted"/>
<gene>
    <name evidence="3" type="ORF">DespoDRAFT_02609</name>
</gene>
<accession>I5B4P0</accession>
<dbReference type="EMBL" id="CM001488">
    <property type="protein sequence ID" value="EIM64453.1"/>
    <property type="molecule type" value="Genomic_DNA"/>
</dbReference>
<sequence>MEKLVKIFCVAGLGVSLLFVSACNEEQAPAPKQTRQPQEVSKPIFKSNRPVALTPGSGDTEKKQALISELKPVQDPVKENQVGGDIDGAGSLQKAGISIPMEKYDSKGGVDPFIPLIAEKNEVVGSASSGDSKLESERILTPLEKLELSQVKLVAVVEMQDRAIAMVEEAGGKGYEVSIGTYIGPNGGRVTSITSTGIKIEETVKDYQGKSLKRYEEIKFHKSEDGEEDDY</sequence>
<dbReference type="RefSeq" id="WP_004074004.1">
    <property type="nucleotide sequence ID" value="NZ_CM001488.1"/>
</dbReference>
<dbReference type="PROSITE" id="PS51257">
    <property type="entry name" value="PROKAR_LIPOPROTEIN"/>
    <property type="match status" value="1"/>
</dbReference>
<dbReference type="Proteomes" id="UP000005778">
    <property type="component" value="Chromosome"/>
</dbReference>
<dbReference type="eggNOG" id="COG3168">
    <property type="taxonomic scope" value="Bacteria"/>
</dbReference>
<dbReference type="Gene3D" id="2.30.30.830">
    <property type="match status" value="1"/>
</dbReference>
<feature type="chain" id="PRO_5003699381" evidence="2">
    <location>
        <begin position="23"/>
        <end position="231"/>
    </location>
</feature>
<organism evidence="3 4">
    <name type="scientific">Desulfobacter postgatei 2ac9</name>
    <dbReference type="NCBI Taxonomy" id="879212"/>
    <lineage>
        <taxon>Bacteria</taxon>
        <taxon>Pseudomonadati</taxon>
        <taxon>Thermodesulfobacteriota</taxon>
        <taxon>Desulfobacteria</taxon>
        <taxon>Desulfobacterales</taxon>
        <taxon>Desulfobacteraceae</taxon>
        <taxon>Desulfobacter</taxon>
    </lineage>
</organism>
<reference evidence="3 4" key="2">
    <citation type="submission" date="2012-02" db="EMBL/GenBank/DDBJ databases">
        <title>Improved High-Quality Draft sequence of Desulfobacter postgatei 2ac9.</title>
        <authorList>
            <consortium name="US DOE Joint Genome Institute"/>
            <person name="Lucas S."/>
            <person name="Han J."/>
            <person name="Lapidus A."/>
            <person name="Cheng J.-F."/>
            <person name="Goodwin L."/>
            <person name="Pitluck S."/>
            <person name="Peters L."/>
            <person name="Ovchinnikova G."/>
            <person name="Held B."/>
            <person name="Detter J.C."/>
            <person name="Han C."/>
            <person name="Tapia R."/>
            <person name="Land M."/>
            <person name="Hauser L."/>
            <person name="Kyrpides N."/>
            <person name="Ivanova N."/>
            <person name="Pagani I."/>
            <person name="Orellana R."/>
            <person name="Lovley D."/>
            <person name="Woyke T."/>
        </authorList>
    </citation>
    <scope>NUCLEOTIDE SEQUENCE [LARGE SCALE GENOMIC DNA]</scope>
    <source>
        <strain evidence="3 4">2ac9</strain>
    </source>
</reference>
<evidence type="ECO:0000256" key="2">
    <source>
        <dbReference type="SAM" id="SignalP"/>
    </source>
</evidence>
<dbReference type="STRING" id="879212.DespoDRAFT_02609"/>
<dbReference type="Pfam" id="PF04351">
    <property type="entry name" value="PilP"/>
    <property type="match status" value="1"/>
</dbReference>
<dbReference type="InterPro" id="IPR007446">
    <property type="entry name" value="PilP"/>
</dbReference>
<dbReference type="HOGENOM" id="CLU_1265236_0_0_7"/>